<evidence type="ECO:0000313" key="6">
    <source>
        <dbReference type="EMBL" id="CAG6628704.1"/>
    </source>
</evidence>
<keyword evidence="3" id="KW-0440">LIM domain</keyword>
<keyword evidence="3" id="KW-0862">Zinc</keyword>
<dbReference type="GO" id="GO:0005737">
    <property type="term" value="C:cytoplasm"/>
    <property type="evidence" value="ECO:0007669"/>
    <property type="project" value="UniProtKB-SubCell"/>
</dbReference>
<proteinExistence type="predicted"/>
<dbReference type="GO" id="GO:0001725">
    <property type="term" value="C:stress fiber"/>
    <property type="evidence" value="ECO:0007669"/>
    <property type="project" value="TreeGrafter"/>
</dbReference>
<dbReference type="Pfam" id="PF00595">
    <property type="entry name" value="PDZ"/>
    <property type="match status" value="1"/>
</dbReference>
<dbReference type="GO" id="GO:0005912">
    <property type="term" value="C:adherens junction"/>
    <property type="evidence" value="ECO:0007669"/>
    <property type="project" value="TreeGrafter"/>
</dbReference>
<dbReference type="EMBL" id="HBUF01068587">
    <property type="protein sequence ID" value="CAG6628704.1"/>
    <property type="molecule type" value="Transcribed_RNA"/>
</dbReference>
<dbReference type="GO" id="GO:0030036">
    <property type="term" value="P:actin cytoskeleton organization"/>
    <property type="evidence" value="ECO:0007669"/>
    <property type="project" value="TreeGrafter"/>
</dbReference>
<dbReference type="AlphaFoldDB" id="A0A8D8QBG7"/>
<feature type="compositionally biased region" description="Basic and acidic residues" evidence="4">
    <location>
        <begin position="281"/>
        <end position="303"/>
    </location>
</feature>
<feature type="compositionally biased region" description="Basic and acidic residues" evidence="4">
    <location>
        <begin position="461"/>
        <end position="481"/>
    </location>
</feature>
<sequence>MCEELKLKKLESEAWGFRLTGGRDFGTPLTVLRVTGAGVAEESGMEVGDMIVTINGMCAQSMTHVEAQQHIIGAGNNLVLQILRGSPVPAPELTTTPMRGMTPNIQHQRCESELTNDSHEHKLIESAFAHLHQCSHENEPSEEELQDQEIAEKMLENAELLEGNVIGVNFKRFIPKVDFIKNSLVYQVLQEEQVFKAKTEEEQLEKCPEKRFSTFMVHPTNLKPKVKKESTKLPKRPKTPLEPESKEKLEEKKIEKGEDQPKLELKPIASEEPKPTVTEEGEVKKRNERSNLEQTEKVEEKAPSIDIQINDEIIQPATEEKGDETNQVVDESLKPSQESGSSPVSVDISGAPLTTKQEILNAQQELPAIEEVQEETEEHPTEDSEFNKQLVLIKSQLENLRQLPSLIETQLNLFQNQIDSLVDLKNKEAKPNQPVPSDTTLQEDQKSEQTEAIDSTPNDNTETHESGAEIKQISEESHLEQNEANQSKPEETSEQHHRDVGDLQEHKEDSQSKGNENDRHTPSEPTRCQTPVKTRPKKSSLFNGITPQPRPVVLPGGRIWRKPQDAYIDEFIAETLVTQAEVLIGTQTGVNFRKYEPPKFSMSESAVWRLINNIENNSEEIEPANDFYQTPIDEKKIFVAGLQMNPDVESVVREVEESEALKNAPPVNNHHVEVILDQEPVSSF</sequence>
<dbReference type="Gene3D" id="2.30.42.10">
    <property type="match status" value="1"/>
</dbReference>
<dbReference type="EMBL" id="HBUF01344900">
    <property type="protein sequence ID" value="CAG6708269.1"/>
    <property type="molecule type" value="Transcribed_RNA"/>
</dbReference>
<dbReference type="FunFam" id="2.30.42.10:FF:000055">
    <property type="entry name" value="PDZ and LIM domain protein 3"/>
    <property type="match status" value="1"/>
</dbReference>
<evidence type="ECO:0000256" key="2">
    <source>
        <dbReference type="ARBA" id="ARBA00022490"/>
    </source>
</evidence>
<keyword evidence="2" id="KW-0963">Cytoplasm</keyword>
<evidence type="ECO:0000256" key="4">
    <source>
        <dbReference type="SAM" id="MobiDB-lite"/>
    </source>
</evidence>
<feature type="compositionally biased region" description="Polar residues" evidence="4">
    <location>
        <begin position="450"/>
        <end position="460"/>
    </location>
</feature>
<evidence type="ECO:0000259" key="5">
    <source>
        <dbReference type="PROSITE" id="PS50106"/>
    </source>
</evidence>
<feature type="domain" description="PDZ" evidence="5">
    <location>
        <begin position="4"/>
        <end position="86"/>
    </location>
</feature>
<keyword evidence="3" id="KW-0479">Metal-binding</keyword>
<dbReference type="PANTHER" id="PTHR24214:SF38">
    <property type="entry name" value="PDZ AND LIM DOMAIN PROTEIN ZASP-RELATED"/>
    <property type="match status" value="1"/>
</dbReference>
<reference evidence="6" key="1">
    <citation type="submission" date="2021-05" db="EMBL/GenBank/DDBJ databases">
        <authorList>
            <person name="Alioto T."/>
            <person name="Alioto T."/>
            <person name="Gomez Garrido J."/>
        </authorList>
    </citation>
    <scope>NUCLEOTIDE SEQUENCE</scope>
</reference>
<name>A0A8D8QBG7_9HEMI</name>
<feature type="compositionally biased region" description="Basic and acidic residues" evidence="4">
    <location>
        <begin position="488"/>
        <end position="522"/>
    </location>
</feature>
<evidence type="ECO:0000256" key="1">
    <source>
        <dbReference type="ARBA" id="ARBA00004496"/>
    </source>
</evidence>
<dbReference type="InterPro" id="IPR036034">
    <property type="entry name" value="PDZ_sf"/>
</dbReference>
<feature type="compositionally biased region" description="Polar residues" evidence="4">
    <location>
        <begin position="325"/>
        <end position="344"/>
    </location>
</feature>
<feature type="compositionally biased region" description="Polar residues" evidence="4">
    <location>
        <begin position="523"/>
        <end position="532"/>
    </location>
</feature>
<comment type="subcellular location">
    <subcellularLocation>
        <location evidence="1">Cytoplasm</location>
    </subcellularLocation>
</comment>
<organism evidence="6">
    <name type="scientific">Cacopsylla melanoneura</name>
    <dbReference type="NCBI Taxonomy" id="428564"/>
    <lineage>
        <taxon>Eukaryota</taxon>
        <taxon>Metazoa</taxon>
        <taxon>Ecdysozoa</taxon>
        <taxon>Arthropoda</taxon>
        <taxon>Hexapoda</taxon>
        <taxon>Insecta</taxon>
        <taxon>Pterygota</taxon>
        <taxon>Neoptera</taxon>
        <taxon>Paraneoptera</taxon>
        <taxon>Hemiptera</taxon>
        <taxon>Sternorrhyncha</taxon>
        <taxon>Psylloidea</taxon>
        <taxon>Psyllidae</taxon>
        <taxon>Psyllinae</taxon>
        <taxon>Cacopsylla</taxon>
    </lineage>
</organism>
<dbReference type="PANTHER" id="PTHR24214">
    <property type="entry name" value="PDZ AND LIM DOMAIN PROTEIN ZASP"/>
    <property type="match status" value="1"/>
</dbReference>
<feature type="region of interest" description="Disordered" evidence="4">
    <location>
        <begin position="218"/>
        <end position="387"/>
    </location>
</feature>
<dbReference type="InterPro" id="IPR050604">
    <property type="entry name" value="PDZ-LIM_domain"/>
</dbReference>
<dbReference type="EMBL" id="HBUF01178101">
    <property type="protein sequence ID" value="CAG6654538.1"/>
    <property type="molecule type" value="Transcribed_RNA"/>
</dbReference>
<feature type="region of interest" description="Disordered" evidence="4">
    <location>
        <begin position="425"/>
        <end position="549"/>
    </location>
</feature>
<dbReference type="PROSITE" id="PS50106">
    <property type="entry name" value="PDZ"/>
    <property type="match status" value="1"/>
</dbReference>
<dbReference type="SUPFAM" id="SSF50156">
    <property type="entry name" value="PDZ domain-like"/>
    <property type="match status" value="1"/>
</dbReference>
<evidence type="ECO:0000256" key="3">
    <source>
        <dbReference type="ARBA" id="ARBA00023038"/>
    </source>
</evidence>
<dbReference type="GO" id="GO:0051371">
    <property type="term" value="F:muscle alpha-actinin binding"/>
    <property type="evidence" value="ECO:0007669"/>
    <property type="project" value="TreeGrafter"/>
</dbReference>
<protein>
    <submittedName>
        <fullName evidence="6">PDZ and LIM domain protein Zasp</fullName>
    </submittedName>
</protein>
<accession>A0A8D8QBG7</accession>
<dbReference type="InterPro" id="IPR001478">
    <property type="entry name" value="PDZ"/>
</dbReference>
<dbReference type="GO" id="GO:0061061">
    <property type="term" value="P:muscle structure development"/>
    <property type="evidence" value="ECO:0007669"/>
    <property type="project" value="TreeGrafter"/>
</dbReference>
<dbReference type="SMART" id="SM00228">
    <property type="entry name" value="PDZ"/>
    <property type="match status" value="1"/>
</dbReference>
<dbReference type="GO" id="GO:0003779">
    <property type="term" value="F:actin binding"/>
    <property type="evidence" value="ECO:0007669"/>
    <property type="project" value="TreeGrafter"/>
</dbReference>
<feature type="compositionally biased region" description="Basic and acidic residues" evidence="4">
    <location>
        <begin position="239"/>
        <end position="274"/>
    </location>
</feature>
<dbReference type="GO" id="GO:0031941">
    <property type="term" value="C:filamentous actin"/>
    <property type="evidence" value="ECO:0007669"/>
    <property type="project" value="TreeGrafter"/>
</dbReference>
<feature type="compositionally biased region" description="Polar residues" evidence="4">
    <location>
        <begin position="352"/>
        <end position="364"/>
    </location>
</feature>